<dbReference type="Proteomes" id="UP000324133">
    <property type="component" value="Unassembled WGS sequence"/>
</dbReference>
<name>A0A5B6TIL4_9BACT</name>
<dbReference type="AlphaFoldDB" id="A0A5B6TIL4"/>
<evidence type="ECO:0000256" key="2">
    <source>
        <dbReference type="SAM" id="MobiDB-lite"/>
    </source>
</evidence>
<evidence type="ECO:0000259" key="4">
    <source>
        <dbReference type="Pfam" id="PF03795"/>
    </source>
</evidence>
<evidence type="ECO:0000313" key="6">
    <source>
        <dbReference type="Proteomes" id="UP000324133"/>
    </source>
</evidence>
<organism evidence="5 6">
    <name type="scientific">Rufibacter hautae</name>
    <dbReference type="NCBI Taxonomy" id="2595005"/>
    <lineage>
        <taxon>Bacteria</taxon>
        <taxon>Pseudomonadati</taxon>
        <taxon>Bacteroidota</taxon>
        <taxon>Cytophagia</taxon>
        <taxon>Cytophagales</taxon>
        <taxon>Hymenobacteraceae</taxon>
        <taxon>Rufibacter</taxon>
    </lineage>
</organism>
<feature type="domain" description="YCII-related" evidence="4">
    <location>
        <begin position="73"/>
        <end position="148"/>
    </location>
</feature>
<evidence type="ECO:0000256" key="3">
    <source>
        <dbReference type="SAM" id="SignalP"/>
    </source>
</evidence>
<keyword evidence="3" id="KW-0732">Signal</keyword>
<feature type="chain" id="PRO_5022752562" description="YCII-related domain-containing protein" evidence="3">
    <location>
        <begin position="22"/>
        <end position="165"/>
    </location>
</feature>
<proteinExistence type="inferred from homology"/>
<dbReference type="InterPro" id="IPR005545">
    <property type="entry name" value="YCII"/>
</dbReference>
<comment type="similarity">
    <text evidence="1">Belongs to the YciI family.</text>
</comment>
<dbReference type="SUPFAM" id="SSF54909">
    <property type="entry name" value="Dimeric alpha+beta barrel"/>
    <property type="match status" value="1"/>
</dbReference>
<keyword evidence="6" id="KW-1185">Reference proteome</keyword>
<feature type="region of interest" description="Disordered" evidence="2">
    <location>
        <begin position="24"/>
        <end position="60"/>
    </location>
</feature>
<dbReference type="OrthoDB" id="8481699at2"/>
<gene>
    <name evidence="5" type="ORF">FOA19_07575</name>
</gene>
<dbReference type="InterPro" id="IPR011008">
    <property type="entry name" value="Dimeric_a/b-barrel"/>
</dbReference>
<comment type="caution">
    <text evidence="5">The sequence shown here is derived from an EMBL/GenBank/DDBJ whole genome shotgun (WGS) entry which is preliminary data.</text>
</comment>
<dbReference type="Gene3D" id="3.30.70.1060">
    <property type="entry name" value="Dimeric alpha+beta barrel"/>
    <property type="match status" value="1"/>
</dbReference>
<sequence>MRCKHILLLAGLFWGAASAQAQTKPVAKEPAKQAPKATAKQGTPEPAKPAAQEQVKPVTKEPAEGEMKLYFMALLKKGPNRNQDSLTSMRIQDAHMAHINKLAAEGKLTLAGPFMDDGDLRGIFIFNVATMEEAKALTEADPAVKAGRLIMELHPWFAQKGAKLK</sequence>
<dbReference type="RefSeq" id="WP_149090133.1">
    <property type="nucleotide sequence ID" value="NZ_VKKY01000001.1"/>
</dbReference>
<evidence type="ECO:0000313" key="5">
    <source>
        <dbReference type="EMBL" id="KAA3440502.1"/>
    </source>
</evidence>
<evidence type="ECO:0000256" key="1">
    <source>
        <dbReference type="ARBA" id="ARBA00007689"/>
    </source>
</evidence>
<feature type="signal peptide" evidence="3">
    <location>
        <begin position="1"/>
        <end position="21"/>
    </location>
</feature>
<protein>
    <recommendedName>
        <fullName evidence="4">YCII-related domain-containing protein</fullName>
    </recommendedName>
</protein>
<dbReference type="Pfam" id="PF03795">
    <property type="entry name" value="YCII"/>
    <property type="match status" value="1"/>
</dbReference>
<reference evidence="5 6" key="1">
    <citation type="submission" date="2019-07" db="EMBL/GenBank/DDBJ databases">
        <title>Rufibacter sp. nov., isolated from lake sediment.</title>
        <authorList>
            <person name="Qu J.-H."/>
        </authorList>
    </citation>
    <scope>NUCLEOTIDE SEQUENCE [LARGE SCALE GENOMIC DNA]</scope>
    <source>
        <strain evidence="5 6">NBS58-1</strain>
    </source>
</reference>
<accession>A0A5B6TIL4</accession>
<dbReference type="EMBL" id="VKKY01000001">
    <property type="protein sequence ID" value="KAA3440502.1"/>
    <property type="molecule type" value="Genomic_DNA"/>
</dbReference>